<dbReference type="Proteomes" id="UP001166674">
    <property type="component" value="Unassembled WGS sequence"/>
</dbReference>
<keyword evidence="4" id="KW-1185">Reference proteome</keyword>
<dbReference type="GO" id="GO:0005112">
    <property type="term" value="F:Notch binding"/>
    <property type="evidence" value="ECO:0007669"/>
    <property type="project" value="TreeGrafter"/>
</dbReference>
<evidence type="ECO:0000259" key="2">
    <source>
        <dbReference type="Pfam" id="PF00535"/>
    </source>
</evidence>
<dbReference type="InterPro" id="IPR001173">
    <property type="entry name" value="Glyco_trans_2-like"/>
</dbReference>
<feature type="domain" description="Glycosyltransferase 2-like" evidence="2">
    <location>
        <begin position="4"/>
        <end position="111"/>
    </location>
</feature>
<dbReference type="Gene3D" id="3.90.550.10">
    <property type="entry name" value="Spore Coat Polysaccharide Biosynthesis Protein SpsA, Chain A"/>
    <property type="match status" value="1"/>
</dbReference>
<dbReference type="Pfam" id="PF00535">
    <property type="entry name" value="Glycos_transf_2"/>
    <property type="match status" value="1"/>
</dbReference>
<reference evidence="3" key="1">
    <citation type="submission" date="2020-03" db="EMBL/GenBank/DDBJ databases">
        <title>Studies in the Genomics of Life Span.</title>
        <authorList>
            <person name="Glass D."/>
        </authorList>
    </citation>
    <scope>NUCLEOTIDE SEQUENCE</scope>
    <source>
        <strain evidence="3">SUZIE</strain>
        <tissue evidence="3">Muscle</tissue>
    </source>
</reference>
<name>A0AA41SYV5_SCICA</name>
<keyword evidence="1" id="KW-1015">Disulfide bond</keyword>
<gene>
    <name evidence="3" type="ORF">SUZIE_141610</name>
</gene>
<accession>A0AA41SYV5</accession>
<organism evidence="3 4">
    <name type="scientific">Sciurus carolinensis</name>
    <name type="common">Eastern gray squirrel</name>
    <dbReference type="NCBI Taxonomy" id="30640"/>
    <lineage>
        <taxon>Eukaryota</taxon>
        <taxon>Metazoa</taxon>
        <taxon>Chordata</taxon>
        <taxon>Craniata</taxon>
        <taxon>Vertebrata</taxon>
        <taxon>Euteleostomi</taxon>
        <taxon>Mammalia</taxon>
        <taxon>Eutheria</taxon>
        <taxon>Euarchontoglires</taxon>
        <taxon>Glires</taxon>
        <taxon>Rodentia</taxon>
        <taxon>Sciuromorpha</taxon>
        <taxon>Sciuridae</taxon>
        <taxon>Sciurinae</taxon>
        <taxon>Sciurini</taxon>
        <taxon>Sciurus</taxon>
    </lineage>
</organism>
<evidence type="ECO:0000256" key="1">
    <source>
        <dbReference type="ARBA" id="ARBA00023157"/>
    </source>
</evidence>
<evidence type="ECO:0000313" key="4">
    <source>
        <dbReference type="Proteomes" id="UP001166674"/>
    </source>
</evidence>
<protein>
    <submittedName>
        <fullName evidence="3">Polypeptide N-acetylgalactosaminyltransferase 11</fullName>
    </submittedName>
</protein>
<dbReference type="SUPFAM" id="SSF53448">
    <property type="entry name" value="Nucleotide-diphospho-sugar transferases"/>
    <property type="match status" value="1"/>
</dbReference>
<comment type="caution">
    <text evidence="3">The sequence shown here is derived from an EMBL/GenBank/DDBJ whole genome shotgun (WGS) entry which is preliminary data.</text>
</comment>
<proteinExistence type="predicted"/>
<sequence length="161" mass="17944">MPTHLLHEIILMDDDSDFDDLKGELDDCDQKYLPGKIKVIRKIKHEGLIRGRMSGAAQATGEVLVFLDSHCEVNVMWLQPLLAVIRGDPHTVVCLVIDIISADTLAYSLSLVVRGGFNWDLHFKWDLIPIAELGGADRATAANKVAYNGRRIVCHEQTVLQ</sequence>
<dbReference type="PANTHER" id="PTHR11675">
    <property type="entry name" value="N-ACETYLGALACTOSAMINYLTRANSFERASE"/>
    <property type="match status" value="1"/>
</dbReference>
<dbReference type="AlphaFoldDB" id="A0AA41SYV5"/>
<dbReference type="InterPro" id="IPR029044">
    <property type="entry name" value="Nucleotide-diphossugar_trans"/>
</dbReference>
<dbReference type="GO" id="GO:0004653">
    <property type="term" value="F:polypeptide N-acetylgalactosaminyltransferase activity"/>
    <property type="evidence" value="ECO:0007669"/>
    <property type="project" value="TreeGrafter"/>
</dbReference>
<dbReference type="GO" id="GO:0005794">
    <property type="term" value="C:Golgi apparatus"/>
    <property type="evidence" value="ECO:0007669"/>
    <property type="project" value="TreeGrafter"/>
</dbReference>
<dbReference type="PANTHER" id="PTHR11675:SF10">
    <property type="entry name" value="POLYPEPTIDE N-ACETYLGALACTOSAMINYLTRANSFERASE 11"/>
    <property type="match status" value="1"/>
</dbReference>
<dbReference type="EMBL" id="JAATJV010293010">
    <property type="protein sequence ID" value="MBZ3877172.1"/>
    <property type="molecule type" value="Genomic_DNA"/>
</dbReference>
<dbReference type="GO" id="GO:0008593">
    <property type="term" value="P:regulation of Notch signaling pathway"/>
    <property type="evidence" value="ECO:0007669"/>
    <property type="project" value="TreeGrafter"/>
</dbReference>
<evidence type="ECO:0000313" key="3">
    <source>
        <dbReference type="EMBL" id="MBZ3877172.1"/>
    </source>
</evidence>
<dbReference type="GO" id="GO:0006493">
    <property type="term" value="P:protein O-linked glycosylation"/>
    <property type="evidence" value="ECO:0007669"/>
    <property type="project" value="TreeGrafter"/>
</dbReference>